<name>A0A972VWJ7_9GAMM</name>
<proteinExistence type="inferred from homology"/>
<evidence type="ECO:0000313" key="13">
    <source>
        <dbReference type="Proteomes" id="UP000754644"/>
    </source>
</evidence>
<dbReference type="GO" id="GO:0003755">
    <property type="term" value="F:peptidyl-prolyl cis-trans isomerase activity"/>
    <property type="evidence" value="ECO:0007669"/>
    <property type="project" value="UniProtKB-UniRule"/>
</dbReference>
<accession>A0A972VWJ7</accession>
<dbReference type="PANTHER" id="PTHR47861">
    <property type="entry name" value="FKBP-TYPE PEPTIDYL-PROLYL CIS-TRANS ISOMERASE SLYD"/>
    <property type="match status" value="1"/>
</dbReference>
<dbReference type="Pfam" id="PF00254">
    <property type="entry name" value="FKBP_C"/>
    <property type="match status" value="1"/>
</dbReference>
<evidence type="ECO:0000256" key="8">
    <source>
        <dbReference type="ARBA" id="ARBA00037071"/>
    </source>
</evidence>
<evidence type="ECO:0000256" key="9">
    <source>
        <dbReference type="PROSITE-ProRule" id="PRU00277"/>
    </source>
</evidence>
<dbReference type="Gene3D" id="3.10.50.40">
    <property type="match status" value="1"/>
</dbReference>
<evidence type="ECO:0000256" key="1">
    <source>
        <dbReference type="ARBA" id="ARBA00000971"/>
    </source>
</evidence>
<evidence type="ECO:0000256" key="5">
    <source>
        <dbReference type="ARBA" id="ARBA00023110"/>
    </source>
</evidence>
<evidence type="ECO:0000313" key="12">
    <source>
        <dbReference type="EMBL" id="NQV63877.1"/>
    </source>
</evidence>
<gene>
    <name evidence="12" type="ORF">HQ497_00810</name>
</gene>
<dbReference type="GO" id="GO:0005737">
    <property type="term" value="C:cytoplasm"/>
    <property type="evidence" value="ECO:0007669"/>
    <property type="project" value="UniProtKB-SubCell"/>
</dbReference>
<evidence type="ECO:0000256" key="3">
    <source>
        <dbReference type="ARBA" id="ARBA00006577"/>
    </source>
</evidence>
<sequence>MQVSTGMIVTFHYTLKDEAGLELETNRDEAPQACMIGRRNILAGLEAAIMDKSAGDSVHVVLPPEQAYGKRVEDSQHRVPIKHLVDAPKKLKAGQIVHINTKEGVRNARIIKVGKFNVDIDANHPFAGQTLVFELDIVEVRESTPEERAHGHAHGAGGHHH</sequence>
<evidence type="ECO:0000259" key="11">
    <source>
        <dbReference type="PROSITE" id="PS50059"/>
    </source>
</evidence>
<comment type="function">
    <text evidence="8">Also involved in hydrogenase metallocenter assembly, probably by participating in the nickel insertion step. This function in hydrogenase biosynthesis requires chaperone activity and the presence of the metal-binding domain, but not PPIase activity.</text>
</comment>
<dbReference type="PROSITE" id="PS50059">
    <property type="entry name" value="FKBP_PPIASE"/>
    <property type="match status" value="1"/>
</dbReference>
<dbReference type="SUPFAM" id="SSF54534">
    <property type="entry name" value="FKBP-like"/>
    <property type="match status" value="1"/>
</dbReference>
<evidence type="ECO:0000256" key="6">
    <source>
        <dbReference type="ARBA" id="ARBA00023186"/>
    </source>
</evidence>
<feature type="domain" description="PPIase FKBP-type" evidence="11">
    <location>
        <begin position="6"/>
        <end position="80"/>
    </location>
</feature>
<dbReference type="EMBL" id="JABMOJ010000031">
    <property type="protein sequence ID" value="NQV63877.1"/>
    <property type="molecule type" value="Genomic_DNA"/>
</dbReference>
<protein>
    <recommendedName>
        <fullName evidence="10">Peptidyl-prolyl cis-trans isomerase</fullName>
        <ecNumber evidence="10">5.2.1.8</ecNumber>
    </recommendedName>
</protein>
<dbReference type="AlphaFoldDB" id="A0A972VWJ7"/>
<keyword evidence="7 9" id="KW-0413">Isomerase</keyword>
<dbReference type="InterPro" id="IPR046357">
    <property type="entry name" value="PPIase_dom_sf"/>
</dbReference>
<comment type="subcellular location">
    <subcellularLocation>
        <location evidence="2">Cytoplasm</location>
    </subcellularLocation>
</comment>
<dbReference type="Proteomes" id="UP000754644">
    <property type="component" value="Unassembled WGS sequence"/>
</dbReference>
<comment type="similarity">
    <text evidence="3 10">Belongs to the FKBP-type PPIase family.</text>
</comment>
<evidence type="ECO:0000256" key="10">
    <source>
        <dbReference type="RuleBase" id="RU003915"/>
    </source>
</evidence>
<dbReference type="InterPro" id="IPR001179">
    <property type="entry name" value="PPIase_FKBP_dom"/>
</dbReference>
<reference evidence="12" key="1">
    <citation type="submission" date="2020-05" db="EMBL/GenBank/DDBJ databases">
        <title>Sulfur intermediates as new biogeochemical hubs in an aquatic model microbial ecosystem.</title>
        <authorList>
            <person name="Vigneron A."/>
        </authorList>
    </citation>
    <scope>NUCLEOTIDE SEQUENCE</scope>
    <source>
        <strain evidence="12">Bin.250</strain>
    </source>
</reference>
<evidence type="ECO:0000256" key="7">
    <source>
        <dbReference type="ARBA" id="ARBA00023235"/>
    </source>
</evidence>
<keyword evidence="6" id="KW-0143">Chaperone</keyword>
<dbReference type="GO" id="GO:0042026">
    <property type="term" value="P:protein refolding"/>
    <property type="evidence" value="ECO:0007669"/>
    <property type="project" value="UniProtKB-ARBA"/>
</dbReference>
<comment type="catalytic activity">
    <reaction evidence="1 9 10">
        <text>[protein]-peptidylproline (omega=180) = [protein]-peptidylproline (omega=0)</text>
        <dbReference type="Rhea" id="RHEA:16237"/>
        <dbReference type="Rhea" id="RHEA-COMP:10747"/>
        <dbReference type="Rhea" id="RHEA-COMP:10748"/>
        <dbReference type="ChEBI" id="CHEBI:83833"/>
        <dbReference type="ChEBI" id="CHEBI:83834"/>
        <dbReference type="EC" id="5.2.1.8"/>
    </reaction>
</comment>
<dbReference type="EC" id="5.2.1.8" evidence="10"/>
<dbReference type="PANTHER" id="PTHR47861:SF3">
    <property type="entry name" value="FKBP-TYPE PEPTIDYL-PROLYL CIS-TRANS ISOMERASE SLYD"/>
    <property type="match status" value="1"/>
</dbReference>
<evidence type="ECO:0000256" key="2">
    <source>
        <dbReference type="ARBA" id="ARBA00004496"/>
    </source>
</evidence>
<comment type="caution">
    <text evidence="12">The sequence shown here is derived from an EMBL/GenBank/DDBJ whole genome shotgun (WGS) entry which is preliminary data.</text>
</comment>
<evidence type="ECO:0000256" key="4">
    <source>
        <dbReference type="ARBA" id="ARBA00022490"/>
    </source>
</evidence>
<keyword evidence="4" id="KW-0963">Cytoplasm</keyword>
<keyword evidence="5 9" id="KW-0697">Rotamase</keyword>
<organism evidence="12 13">
    <name type="scientific">SAR86 cluster bacterium</name>
    <dbReference type="NCBI Taxonomy" id="2030880"/>
    <lineage>
        <taxon>Bacteria</taxon>
        <taxon>Pseudomonadati</taxon>
        <taxon>Pseudomonadota</taxon>
        <taxon>Gammaproteobacteria</taxon>
        <taxon>SAR86 cluster</taxon>
    </lineage>
</organism>